<dbReference type="InterPro" id="IPR052918">
    <property type="entry name" value="Motility_Chemotaxis_Reg"/>
</dbReference>
<dbReference type="InterPro" id="IPR057708">
    <property type="entry name" value="DUF7948"/>
</dbReference>
<reference evidence="2 3" key="1">
    <citation type="submission" date="2020-08" db="EMBL/GenBank/DDBJ databases">
        <title>Genomic Encyclopedia of Type Strains, Phase IV (KMG-IV): sequencing the most valuable type-strain genomes for metagenomic binning, comparative biology and taxonomic classification.</title>
        <authorList>
            <person name="Goeker M."/>
        </authorList>
    </citation>
    <scope>NUCLEOTIDE SEQUENCE [LARGE SCALE GENOMIC DNA]</scope>
    <source>
        <strain evidence="2 3">DSM 29854</strain>
    </source>
</reference>
<dbReference type="Pfam" id="PF18911">
    <property type="entry name" value="PKD_4"/>
    <property type="match status" value="1"/>
</dbReference>
<organism evidence="2 3">
    <name type="scientific">Rufibacter quisquiliarum</name>
    <dbReference type="NCBI Taxonomy" id="1549639"/>
    <lineage>
        <taxon>Bacteria</taxon>
        <taxon>Pseudomonadati</taxon>
        <taxon>Bacteroidota</taxon>
        <taxon>Cytophagia</taxon>
        <taxon>Cytophagales</taxon>
        <taxon>Hymenobacteraceae</taxon>
        <taxon>Rufibacter</taxon>
    </lineage>
</organism>
<sequence length="1174" mass="125444">MRFSISLFILSAYQLLLGLLLGLPAPQAPAPAVVSGQQTARFSADTRTLEFVENKGQWPHQVKYAADIPTGKLFLQPTCFTYVFHDPAALEKFNSHGQPQPKTTLAAQPHDELRGHAYSVTFEGATPTTPLTALEPTAGLRNYYLGDNPARWGSGARGFRKVTYQALYPGVDLALYEYGGKLKYDLHLTAGTATDHIKLRYDGVTGLKLTNGHLQIQTSVGTITEQRPVAFQMVNGQRVEVPCHYTLTGNVLGFQFPKGYNLKLPLVIDPVVVFSTFSGSSADNWGFTATYDSQGNMYSGGIVFNTGFPASTGAFKTTFSGSVDIGILKFRTNVTGDAARLYATYLGGSNAECPHSMVVNAQNQLLILSSVGSSNFPTSLNAFDRFFGQGTAISPLGNNSDPNYSQGSDLAITTLSEDGRALIASTFLGGSKNDGLLEITSPLTRNYGDQFRGDIITDPDGFVYVASSTASNDFPAPNGFRNQAYSGSDAIVCKLTPALNQIIWSSYYGGEGEDAAYSIQLDTARNVYIAGGTTSTTLPNTTGGLHPTARGDVDGFVVKIDKNGDKVLGASYLGTSSYDQAYFLQLDVEANVYVYGQSLGGYPVTADTYSNTNGKQFIHKLTPDLKTTLFSTVFGSGRPNLDISPTAFLVDDCERIYVCGWGGGANVNYGNGTTNGLQFTSNAVQKTTDGGDFYLMQLSPNAASLEYATFYGGLQASNTSATEHVDGGTSRFDRRGFIYQAVCGGCQGRTNFPIPPGAHYFRKDNESSNCNNAAFKFDFQVVTPVAGANRRVCTGDAPIILGGTPAGGIWSGNGVSLVNSQYVFTPSQAVLGNNTLTYTIPGTGQCTRANNMVITVNQTSLHTIALQGPICASSAPVQLQGTPAGGTFKVNGTVTSTFSPGLLGPGQHTVTYSSNGSNGICGTVTKEVEVLAAPAIQTGPDTVICPGSMTPFQLRATPAGGIWTGAHVSATGLFTPPQGFTGSTQATYTVAGLCTVFKNVAISVAPTPVFRANLTNGLCFSNPQITGYTPFKAVFANQTTNATRFAWDFGDGSQSTEQEPQHVYERAGTYKVTLTTFYGNGCEETRTIAQVVVEPNFLPNIITPNGDNLNETFFQKFSCLPTEITIFNRWGKQVHYEKVYQQSWNGGKLSDGTYFYLLKDEAGNTAKGWVEIVR</sequence>
<protein>
    <submittedName>
        <fullName evidence="2">Gliding motility-associated-like protein</fullName>
    </submittedName>
</protein>
<dbReference type="Pfam" id="PF13585">
    <property type="entry name" value="CHU_C"/>
    <property type="match status" value="1"/>
</dbReference>
<gene>
    <name evidence="2" type="ORF">FHS90_003104</name>
</gene>
<dbReference type="RefSeq" id="WP_182513622.1">
    <property type="nucleotide sequence ID" value="NZ_JACJIQ010000012.1"/>
</dbReference>
<dbReference type="SMART" id="SM00089">
    <property type="entry name" value="PKD"/>
    <property type="match status" value="1"/>
</dbReference>
<dbReference type="InterPro" id="IPR000601">
    <property type="entry name" value="PKD_dom"/>
</dbReference>
<dbReference type="InterPro" id="IPR013783">
    <property type="entry name" value="Ig-like_fold"/>
</dbReference>
<dbReference type="EMBL" id="JACJIQ010000012">
    <property type="protein sequence ID" value="MBA9078378.1"/>
    <property type="molecule type" value="Genomic_DNA"/>
</dbReference>
<dbReference type="CDD" id="cd00146">
    <property type="entry name" value="PKD"/>
    <property type="match status" value="1"/>
</dbReference>
<dbReference type="PROSITE" id="PS50093">
    <property type="entry name" value="PKD"/>
    <property type="match status" value="1"/>
</dbReference>
<dbReference type="Gene3D" id="2.60.40.10">
    <property type="entry name" value="Immunoglobulins"/>
    <property type="match status" value="1"/>
</dbReference>
<accession>A0A839GVC3</accession>
<name>A0A839GVC3_9BACT</name>
<comment type="caution">
    <text evidence="2">The sequence shown here is derived from an EMBL/GenBank/DDBJ whole genome shotgun (WGS) entry which is preliminary data.</text>
</comment>
<dbReference type="SUPFAM" id="SSF49299">
    <property type="entry name" value="PKD domain"/>
    <property type="match status" value="1"/>
</dbReference>
<dbReference type="InterPro" id="IPR035986">
    <property type="entry name" value="PKD_dom_sf"/>
</dbReference>
<proteinExistence type="predicted"/>
<dbReference type="Pfam" id="PF25778">
    <property type="entry name" value="DUF7948"/>
    <property type="match status" value="1"/>
</dbReference>
<dbReference type="AlphaFoldDB" id="A0A839GVC3"/>
<dbReference type="PANTHER" id="PTHR35580">
    <property type="entry name" value="CELL SURFACE GLYCOPROTEIN (S-LAYER PROTEIN)-LIKE PROTEIN"/>
    <property type="match status" value="1"/>
</dbReference>
<evidence type="ECO:0000259" key="1">
    <source>
        <dbReference type="PROSITE" id="PS50093"/>
    </source>
</evidence>
<keyword evidence="3" id="KW-1185">Reference proteome</keyword>
<dbReference type="Proteomes" id="UP000563094">
    <property type="component" value="Unassembled WGS sequence"/>
</dbReference>
<evidence type="ECO:0000313" key="2">
    <source>
        <dbReference type="EMBL" id="MBA9078378.1"/>
    </source>
</evidence>
<dbReference type="InterPro" id="IPR022409">
    <property type="entry name" value="PKD/Chitinase_dom"/>
</dbReference>
<feature type="domain" description="PKD" evidence="1">
    <location>
        <begin position="1036"/>
        <end position="1075"/>
    </location>
</feature>
<evidence type="ECO:0000313" key="3">
    <source>
        <dbReference type="Proteomes" id="UP000563094"/>
    </source>
</evidence>
<dbReference type="PANTHER" id="PTHR35580:SF1">
    <property type="entry name" value="PHYTASE-LIKE DOMAIN-CONTAINING PROTEIN"/>
    <property type="match status" value="1"/>
</dbReference>